<dbReference type="Pfam" id="PF00300">
    <property type="entry name" value="His_Phos_1"/>
    <property type="match status" value="1"/>
</dbReference>
<evidence type="ECO:0000313" key="6">
    <source>
        <dbReference type="Proteomes" id="UP000198838"/>
    </source>
</evidence>
<protein>
    <submittedName>
        <fullName evidence="5">Probable phosphoglycerate mutase/uncharacterized phosphatase</fullName>
    </submittedName>
</protein>
<dbReference type="InterPro" id="IPR050275">
    <property type="entry name" value="PGM_Phosphatase"/>
</dbReference>
<evidence type="ECO:0000256" key="4">
    <source>
        <dbReference type="PIRSR" id="PIRSR613078-2"/>
    </source>
</evidence>
<dbReference type="AlphaFoldDB" id="A0A1I0YV22"/>
<keyword evidence="1" id="KW-0324">Glycolysis</keyword>
<gene>
    <name evidence="5" type="ORF">SAMN05216249_11185</name>
</gene>
<sequence length="192" mass="21753">MIYLIRHGQTDTNKAKLLQGRRDVPLNETGEKQVEEAAKFFRSNGIHFDLVYTSPLIRAQKTAKVIAGEDVKTIIDERITEMDYGPYEGVSVDDPPEEMLTFFRDLIHNPVPEGMEDLASIYHRFGDFLNDIKKEAAGKTVLISTHAIAMKGALEFLTPGAYGKFWSKYIGNCCIYKLDIVDGKFTRPVEFK</sequence>
<dbReference type="PANTHER" id="PTHR48100:SF1">
    <property type="entry name" value="HISTIDINE PHOSPHATASE FAMILY PROTEIN-RELATED"/>
    <property type="match status" value="1"/>
</dbReference>
<feature type="binding site" evidence="4">
    <location>
        <begin position="81"/>
        <end position="84"/>
    </location>
    <ligand>
        <name>substrate</name>
    </ligand>
</feature>
<proteinExistence type="predicted"/>
<dbReference type="RefSeq" id="WP_092872754.1">
    <property type="nucleotide sequence ID" value="NZ_FOJY01000011.1"/>
</dbReference>
<feature type="binding site" evidence="4">
    <location>
        <begin position="6"/>
        <end position="13"/>
    </location>
    <ligand>
        <name>substrate</name>
    </ligand>
</feature>
<feature type="active site" description="Proton donor/acceptor" evidence="3">
    <location>
        <position position="81"/>
    </location>
</feature>
<dbReference type="InterPro" id="IPR013078">
    <property type="entry name" value="His_Pase_superF_clade-1"/>
</dbReference>
<name>A0A1I0YV22_9FIRM</name>
<dbReference type="CDD" id="cd07067">
    <property type="entry name" value="HP_PGM_like"/>
    <property type="match status" value="1"/>
</dbReference>
<evidence type="ECO:0000256" key="3">
    <source>
        <dbReference type="PIRSR" id="PIRSR613078-1"/>
    </source>
</evidence>
<reference evidence="5 6" key="1">
    <citation type="submission" date="2016-10" db="EMBL/GenBank/DDBJ databases">
        <authorList>
            <person name="de Groot N.N."/>
        </authorList>
    </citation>
    <scope>NUCLEOTIDE SEQUENCE [LARGE SCALE GENOMIC DNA]</scope>
    <source>
        <strain evidence="5 6">DSM 5522</strain>
    </source>
</reference>
<keyword evidence="6" id="KW-1185">Reference proteome</keyword>
<dbReference type="InterPro" id="IPR001345">
    <property type="entry name" value="PG/BPGM_mutase_AS"/>
</dbReference>
<dbReference type="Proteomes" id="UP000198838">
    <property type="component" value="Unassembled WGS sequence"/>
</dbReference>
<dbReference type="GO" id="GO:0016791">
    <property type="term" value="F:phosphatase activity"/>
    <property type="evidence" value="ECO:0007669"/>
    <property type="project" value="TreeGrafter"/>
</dbReference>
<dbReference type="PROSITE" id="PS00175">
    <property type="entry name" value="PG_MUTASE"/>
    <property type="match status" value="1"/>
</dbReference>
<accession>A0A1I0YV22</accession>
<feature type="active site" description="Tele-phosphohistidine intermediate" evidence="3">
    <location>
        <position position="7"/>
    </location>
</feature>
<organism evidence="5 6">
    <name type="scientific">Acetitomaculum ruminis DSM 5522</name>
    <dbReference type="NCBI Taxonomy" id="1120918"/>
    <lineage>
        <taxon>Bacteria</taxon>
        <taxon>Bacillati</taxon>
        <taxon>Bacillota</taxon>
        <taxon>Clostridia</taxon>
        <taxon>Lachnospirales</taxon>
        <taxon>Lachnospiraceae</taxon>
        <taxon>Acetitomaculum</taxon>
    </lineage>
</organism>
<dbReference type="EMBL" id="FOJY01000011">
    <property type="protein sequence ID" value="SFB17164.1"/>
    <property type="molecule type" value="Genomic_DNA"/>
</dbReference>
<evidence type="ECO:0000256" key="1">
    <source>
        <dbReference type="ARBA" id="ARBA00023152"/>
    </source>
</evidence>
<dbReference type="OrthoDB" id="9781415at2"/>
<dbReference type="Gene3D" id="3.40.50.1240">
    <property type="entry name" value="Phosphoglycerate mutase-like"/>
    <property type="match status" value="1"/>
</dbReference>
<dbReference type="STRING" id="1120918.SAMN05216249_11185"/>
<dbReference type="SUPFAM" id="SSF53254">
    <property type="entry name" value="Phosphoglycerate mutase-like"/>
    <property type="match status" value="1"/>
</dbReference>
<feature type="binding site" evidence="4">
    <location>
        <position position="58"/>
    </location>
    <ligand>
        <name>substrate</name>
    </ligand>
</feature>
<evidence type="ECO:0000313" key="5">
    <source>
        <dbReference type="EMBL" id="SFB17164.1"/>
    </source>
</evidence>
<dbReference type="SMART" id="SM00855">
    <property type="entry name" value="PGAM"/>
    <property type="match status" value="1"/>
</dbReference>
<evidence type="ECO:0000256" key="2">
    <source>
        <dbReference type="ARBA" id="ARBA00023235"/>
    </source>
</evidence>
<dbReference type="GO" id="GO:0005737">
    <property type="term" value="C:cytoplasm"/>
    <property type="evidence" value="ECO:0007669"/>
    <property type="project" value="TreeGrafter"/>
</dbReference>
<keyword evidence="2" id="KW-0413">Isomerase</keyword>
<dbReference type="InterPro" id="IPR029033">
    <property type="entry name" value="His_PPase_superfam"/>
</dbReference>
<dbReference type="PANTHER" id="PTHR48100">
    <property type="entry name" value="BROAD-SPECIFICITY PHOSPHATASE YOR283W-RELATED"/>
    <property type="match status" value="1"/>
</dbReference>